<dbReference type="Proteomes" id="UP000427769">
    <property type="component" value="Chromosome"/>
</dbReference>
<dbReference type="AlphaFoldDB" id="A0A5K7Z3V3"/>
<dbReference type="InterPro" id="IPR005500">
    <property type="entry name" value="DUF309"/>
</dbReference>
<protein>
    <recommendedName>
        <fullName evidence="3">DUF309 domain-containing protein</fullName>
    </recommendedName>
</protein>
<organism evidence="1 2">
    <name type="scientific">Desulfosarcina widdelii</name>
    <dbReference type="NCBI Taxonomy" id="947919"/>
    <lineage>
        <taxon>Bacteria</taxon>
        <taxon>Pseudomonadati</taxon>
        <taxon>Thermodesulfobacteriota</taxon>
        <taxon>Desulfobacteria</taxon>
        <taxon>Desulfobacterales</taxon>
        <taxon>Desulfosarcinaceae</taxon>
        <taxon>Desulfosarcina</taxon>
    </lineage>
</organism>
<evidence type="ECO:0000313" key="2">
    <source>
        <dbReference type="Proteomes" id="UP000427769"/>
    </source>
</evidence>
<reference evidence="1 2" key="1">
    <citation type="submission" date="2019-11" db="EMBL/GenBank/DDBJ databases">
        <title>Comparative genomics of hydrocarbon-degrading Desulfosarcina strains.</title>
        <authorList>
            <person name="Watanabe M."/>
            <person name="Kojima H."/>
            <person name="Fukui M."/>
        </authorList>
    </citation>
    <scope>NUCLEOTIDE SEQUENCE [LARGE SCALE GENOMIC DNA]</scope>
    <source>
        <strain evidence="1 2">PP31</strain>
    </source>
</reference>
<dbReference type="KEGG" id="dwd:DSCW_28220"/>
<dbReference type="EMBL" id="AP021875">
    <property type="protein sequence ID" value="BBO75405.1"/>
    <property type="molecule type" value="Genomic_DNA"/>
</dbReference>
<dbReference type="OrthoDB" id="5419014at2"/>
<keyword evidence="2" id="KW-1185">Reference proteome</keyword>
<sequence>MSEIDRFDPFNNRLCRNVRNALSEGFKEALDRRALEPVQHTAGFFLNGDLPAVVRDYIDKRMTAYEGVLTDIGDCPADDPLAIAPRIFNRRLFFETHEYLEPFWMAAEGDEKRLLQALIRAAGAYVHLEQGNRSAARRIGAKALDALEQYRQRLTPHFDPQLLLEKLRSLDPDPPRLQPPAL</sequence>
<dbReference type="Gene3D" id="1.10.3450.10">
    <property type="entry name" value="TTHA0068-like"/>
    <property type="match status" value="1"/>
</dbReference>
<proteinExistence type="predicted"/>
<name>A0A5K7Z3V3_9BACT</name>
<evidence type="ECO:0000313" key="1">
    <source>
        <dbReference type="EMBL" id="BBO75405.1"/>
    </source>
</evidence>
<accession>A0A5K7Z3V3</accession>
<dbReference type="Pfam" id="PF03745">
    <property type="entry name" value="DUF309"/>
    <property type="match status" value="1"/>
</dbReference>
<evidence type="ECO:0008006" key="3">
    <source>
        <dbReference type="Google" id="ProtNLM"/>
    </source>
</evidence>
<dbReference type="InterPro" id="IPR023203">
    <property type="entry name" value="TTHA0068_sf"/>
</dbReference>
<dbReference type="SUPFAM" id="SSF140663">
    <property type="entry name" value="TTHA0068-like"/>
    <property type="match status" value="1"/>
</dbReference>
<gene>
    <name evidence="1" type="ORF">DSCW_28220</name>
</gene>
<dbReference type="RefSeq" id="WP_155304331.1">
    <property type="nucleotide sequence ID" value="NZ_AP021875.1"/>
</dbReference>